<dbReference type="HOGENOM" id="CLU_1234790_0_0_1"/>
<dbReference type="RefSeq" id="XP_007681974.1">
    <property type="nucleotide sequence ID" value="XM_007683784.1"/>
</dbReference>
<dbReference type="AlphaFoldDB" id="M2MHW3"/>
<evidence type="ECO:0000313" key="2">
    <source>
        <dbReference type="EMBL" id="EMC90848.1"/>
    </source>
</evidence>
<dbReference type="KEGG" id="bcom:BAUCODRAFT_39871"/>
<gene>
    <name evidence="2" type="ORF">BAUCODRAFT_39871</name>
</gene>
<evidence type="ECO:0000256" key="1">
    <source>
        <dbReference type="SAM" id="MobiDB-lite"/>
    </source>
</evidence>
<sequence length="224" mass="23976">MLNQGAIATLSGRSSPSASKGRLHTVDGNHGHRAQSVKYAVQRGIVYDKRTSTKRPVISCWMPPVPSHCPHAGSPMCTSGCQYHPSPMPMTAHDTGLNHGFHVSQIPGSQSRCGIYSGHANVSLFDRSYGALYRFGSLMAAISLGHSMVDRHVDMAISEANTLHPTPAAHCSSSSHSGSVSLVSSYLAPRKRYVFLFGDVTADCLSAAIFFCRGEVKMLFGVAI</sequence>
<evidence type="ECO:0000313" key="3">
    <source>
        <dbReference type="Proteomes" id="UP000011761"/>
    </source>
</evidence>
<reference evidence="2 3" key="1">
    <citation type="journal article" date="2012" name="PLoS Pathog.">
        <title>Diverse lifestyles and strategies of plant pathogenesis encoded in the genomes of eighteen Dothideomycetes fungi.</title>
        <authorList>
            <person name="Ohm R.A."/>
            <person name="Feau N."/>
            <person name="Henrissat B."/>
            <person name="Schoch C.L."/>
            <person name="Horwitz B.A."/>
            <person name="Barry K.W."/>
            <person name="Condon B.J."/>
            <person name="Copeland A.C."/>
            <person name="Dhillon B."/>
            <person name="Glaser F."/>
            <person name="Hesse C.N."/>
            <person name="Kosti I."/>
            <person name="LaButti K."/>
            <person name="Lindquist E.A."/>
            <person name="Lucas S."/>
            <person name="Salamov A.A."/>
            <person name="Bradshaw R.E."/>
            <person name="Ciuffetti L."/>
            <person name="Hamelin R.C."/>
            <person name="Kema G.H.J."/>
            <person name="Lawrence C."/>
            <person name="Scott J.A."/>
            <person name="Spatafora J.W."/>
            <person name="Turgeon B.G."/>
            <person name="de Wit P.J.G.M."/>
            <person name="Zhong S."/>
            <person name="Goodwin S.B."/>
            <person name="Grigoriev I.V."/>
        </authorList>
    </citation>
    <scope>NUCLEOTIDE SEQUENCE [LARGE SCALE GENOMIC DNA]</scope>
    <source>
        <strain evidence="2 3">UAMH 10762</strain>
    </source>
</reference>
<feature type="region of interest" description="Disordered" evidence="1">
    <location>
        <begin position="1"/>
        <end position="33"/>
    </location>
</feature>
<protein>
    <submittedName>
        <fullName evidence="2">Uncharacterized protein</fullName>
    </submittedName>
</protein>
<accession>M2MHW3</accession>
<dbReference type="Proteomes" id="UP000011761">
    <property type="component" value="Unassembled WGS sequence"/>
</dbReference>
<dbReference type="GeneID" id="19113906"/>
<keyword evidence="3" id="KW-1185">Reference proteome</keyword>
<proteinExistence type="predicted"/>
<organism evidence="2 3">
    <name type="scientific">Baudoinia panamericana (strain UAMH 10762)</name>
    <name type="common">Angels' share fungus</name>
    <name type="synonym">Baudoinia compniacensis (strain UAMH 10762)</name>
    <dbReference type="NCBI Taxonomy" id="717646"/>
    <lineage>
        <taxon>Eukaryota</taxon>
        <taxon>Fungi</taxon>
        <taxon>Dikarya</taxon>
        <taxon>Ascomycota</taxon>
        <taxon>Pezizomycotina</taxon>
        <taxon>Dothideomycetes</taxon>
        <taxon>Dothideomycetidae</taxon>
        <taxon>Mycosphaerellales</taxon>
        <taxon>Teratosphaeriaceae</taxon>
        <taxon>Baudoinia</taxon>
    </lineage>
</organism>
<dbReference type="EMBL" id="KB445566">
    <property type="protein sequence ID" value="EMC90848.1"/>
    <property type="molecule type" value="Genomic_DNA"/>
</dbReference>
<name>M2MHW3_BAUPA</name>